<feature type="coiled-coil region" evidence="10">
    <location>
        <begin position="5"/>
        <end position="81"/>
    </location>
</feature>
<dbReference type="Proteomes" id="UP000284465">
    <property type="component" value="Unassembled WGS sequence"/>
</dbReference>
<reference evidence="12 13" key="1">
    <citation type="submission" date="2018-08" db="EMBL/GenBank/DDBJ databases">
        <title>A genome reference for cultivated species of the human gut microbiota.</title>
        <authorList>
            <person name="Zou Y."/>
            <person name="Xue W."/>
            <person name="Luo G."/>
        </authorList>
    </citation>
    <scope>NUCLEOTIDE SEQUENCE [LARGE SCALE GENOMIC DNA]</scope>
    <source>
        <strain evidence="12 13">AM43-11</strain>
    </source>
</reference>
<dbReference type="Gene3D" id="1.20.5.2950">
    <property type="match status" value="1"/>
</dbReference>
<dbReference type="SUPFAM" id="SSF81573">
    <property type="entry name" value="F1F0 ATP synthase subunit B, membrane domain"/>
    <property type="match status" value="1"/>
</dbReference>
<evidence type="ECO:0000313" key="13">
    <source>
        <dbReference type="Proteomes" id="UP000284465"/>
    </source>
</evidence>
<sequence>MTAVNEKAEQILSQARAQADVLIDDARQEAEAIRDEAKKQGYLEGQNTLEQEYNQKKQQLEQEQQQKKIQLQNSYQEKQKNMEKELVDVILNVFNKVFHIQFDDKKEILLHLIDNAIANIEDEKHFRIKVAGDNVSFLEKHKDEILDYVGHDIELEIVPDYTLNENACTIETDAGIFDCGVDVQLDNLMKDIKALCS</sequence>
<keyword evidence="9" id="KW-0066">ATP synthesis</keyword>
<dbReference type="GO" id="GO:0044781">
    <property type="term" value="P:bacterial-type flagellum organization"/>
    <property type="evidence" value="ECO:0007669"/>
    <property type="project" value="UniProtKB-KW"/>
</dbReference>
<dbReference type="PANTHER" id="PTHR34982:SF1">
    <property type="entry name" value="FLAGELLAR ASSEMBLY PROTEIN FLIH"/>
    <property type="match status" value="1"/>
</dbReference>
<evidence type="ECO:0000256" key="9">
    <source>
        <dbReference type="ARBA" id="ARBA00023310"/>
    </source>
</evidence>
<evidence type="ECO:0000256" key="4">
    <source>
        <dbReference type="ARBA" id="ARBA00022781"/>
    </source>
</evidence>
<evidence type="ECO:0000256" key="8">
    <source>
        <dbReference type="ARBA" id="ARBA00023225"/>
    </source>
</evidence>
<dbReference type="AlphaFoldDB" id="A0A413SPF1"/>
<evidence type="ECO:0000256" key="6">
    <source>
        <dbReference type="ARBA" id="ARBA00022927"/>
    </source>
</evidence>
<comment type="function">
    <text evidence="1">Needed for flagellar regrowth and assembly.</text>
</comment>
<dbReference type="InterPro" id="IPR018035">
    <property type="entry name" value="Flagellar_FliH/T3SS_HrpE"/>
</dbReference>
<keyword evidence="3" id="KW-0813">Transport</keyword>
<dbReference type="InterPro" id="IPR051472">
    <property type="entry name" value="T3SS_Stator/FliH"/>
</dbReference>
<dbReference type="GO" id="GO:0005829">
    <property type="term" value="C:cytosol"/>
    <property type="evidence" value="ECO:0007669"/>
    <property type="project" value="TreeGrafter"/>
</dbReference>
<comment type="similarity">
    <text evidence="2">Belongs to the FliH family.</text>
</comment>
<evidence type="ECO:0000256" key="1">
    <source>
        <dbReference type="ARBA" id="ARBA00003041"/>
    </source>
</evidence>
<dbReference type="GO" id="GO:0006754">
    <property type="term" value="P:ATP biosynthetic process"/>
    <property type="evidence" value="ECO:0007669"/>
    <property type="project" value="UniProtKB-KW"/>
</dbReference>
<name>A0A413SPF1_9FIRM</name>
<keyword evidence="10" id="KW-0175">Coiled coil</keyword>
<evidence type="ECO:0000256" key="7">
    <source>
        <dbReference type="ARBA" id="ARBA00023065"/>
    </source>
</evidence>
<evidence type="ECO:0000256" key="10">
    <source>
        <dbReference type="SAM" id="Coils"/>
    </source>
</evidence>
<keyword evidence="7" id="KW-0406">Ion transport</keyword>
<keyword evidence="4" id="KW-0375">Hydrogen ion transport</keyword>
<keyword evidence="5" id="KW-1005">Bacterial flagellum biogenesis</keyword>
<keyword evidence="6" id="KW-0653">Protein transport</keyword>
<evidence type="ECO:0000256" key="5">
    <source>
        <dbReference type="ARBA" id="ARBA00022795"/>
    </source>
</evidence>
<proteinExistence type="inferred from homology"/>
<evidence type="ECO:0000256" key="2">
    <source>
        <dbReference type="ARBA" id="ARBA00006602"/>
    </source>
</evidence>
<dbReference type="InterPro" id="IPR028987">
    <property type="entry name" value="ATP_synth_B-like_membr_sf"/>
</dbReference>
<evidence type="ECO:0000256" key="3">
    <source>
        <dbReference type="ARBA" id="ARBA00022448"/>
    </source>
</evidence>
<gene>
    <name evidence="12" type="ORF">DW927_02760</name>
</gene>
<dbReference type="GO" id="GO:0015031">
    <property type="term" value="P:protein transport"/>
    <property type="evidence" value="ECO:0007669"/>
    <property type="project" value="UniProtKB-KW"/>
</dbReference>
<keyword evidence="12" id="KW-0969">Cilium</keyword>
<evidence type="ECO:0000313" key="12">
    <source>
        <dbReference type="EMBL" id="RHA69841.1"/>
    </source>
</evidence>
<protein>
    <submittedName>
        <fullName evidence="12">Flagellar biosynthesis protein</fullName>
    </submittedName>
</protein>
<dbReference type="EMBL" id="QSFP01000002">
    <property type="protein sequence ID" value="RHA69841.1"/>
    <property type="molecule type" value="Genomic_DNA"/>
</dbReference>
<keyword evidence="8" id="KW-1006">Bacterial flagellum protein export</keyword>
<organism evidence="12 13">
    <name type="scientific">Roseburia intestinalis</name>
    <dbReference type="NCBI Taxonomy" id="166486"/>
    <lineage>
        <taxon>Bacteria</taxon>
        <taxon>Bacillati</taxon>
        <taxon>Bacillota</taxon>
        <taxon>Clostridia</taxon>
        <taxon>Lachnospirales</taxon>
        <taxon>Lachnospiraceae</taxon>
        <taxon>Roseburia</taxon>
    </lineage>
</organism>
<dbReference type="PANTHER" id="PTHR34982">
    <property type="entry name" value="YOP PROTEINS TRANSLOCATION PROTEIN L"/>
    <property type="match status" value="1"/>
</dbReference>
<dbReference type="Pfam" id="PF02108">
    <property type="entry name" value="FliH"/>
    <property type="match status" value="1"/>
</dbReference>
<comment type="caution">
    <text evidence="12">The sequence shown here is derived from an EMBL/GenBank/DDBJ whole genome shotgun (WGS) entry which is preliminary data.</text>
</comment>
<evidence type="ECO:0000259" key="11">
    <source>
        <dbReference type="Pfam" id="PF02108"/>
    </source>
</evidence>
<keyword evidence="12" id="KW-0282">Flagellum</keyword>
<accession>A0A413SPF1</accession>
<keyword evidence="12" id="KW-0966">Cell projection</keyword>
<dbReference type="GO" id="GO:1902600">
    <property type="term" value="P:proton transmembrane transport"/>
    <property type="evidence" value="ECO:0007669"/>
    <property type="project" value="UniProtKB-KW"/>
</dbReference>
<feature type="domain" description="Flagellar assembly protein FliH/Type III secretion system HrpE" evidence="11">
    <location>
        <begin position="65"/>
        <end position="187"/>
    </location>
</feature>